<evidence type="ECO:0008006" key="4">
    <source>
        <dbReference type="Google" id="ProtNLM"/>
    </source>
</evidence>
<dbReference type="Proteomes" id="UP000054558">
    <property type="component" value="Unassembled WGS sequence"/>
</dbReference>
<organism evidence="2 3">
    <name type="scientific">Klebsormidium nitens</name>
    <name type="common">Green alga</name>
    <name type="synonym">Ulothrix nitens</name>
    <dbReference type="NCBI Taxonomy" id="105231"/>
    <lineage>
        <taxon>Eukaryota</taxon>
        <taxon>Viridiplantae</taxon>
        <taxon>Streptophyta</taxon>
        <taxon>Klebsormidiophyceae</taxon>
        <taxon>Klebsormidiales</taxon>
        <taxon>Klebsormidiaceae</taxon>
        <taxon>Klebsormidium</taxon>
    </lineage>
</organism>
<dbReference type="AlphaFoldDB" id="A0A1Y1IFD2"/>
<dbReference type="OrthoDB" id="10251508at2759"/>
<feature type="region of interest" description="Disordered" evidence="1">
    <location>
        <begin position="448"/>
        <end position="476"/>
    </location>
</feature>
<feature type="compositionally biased region" description="Low complexity" evidence="1">
    <location>
        <begin position="261"/>
        <end position="270"/>
    </location>
</feature>
<feature type="region of interest" description="Disordered" evidence="1">
    <location>
        <begin position="741"/>
        <end position="826"/>
    </location>
</feature>
<reference evidence="2 3" key="1">
    <citation type="journal article" date="2014" name="Nat. Commun.">
        <title>Klebsormidium flaccidum genome reveals primary factors for plant terrestrial adaptation.</title>
        <authorList>
            <person name="Hori K."/>
            <person name="Maruyama F."/>
            <person name="Fujisawa T."/>
            <person name="Togashi T."/>
            <person name="Yamamoto N."/>
            <person name="Seo M."/>
            <person name="Sato S."/>
            <person name="Yamada T."/>
            <person name="Mori H."/>
            <person name="Tajima N."/>
            <person name="Moriyama T."/>
            <person name="Ikeuchi M."/>
            <person name="Watanabe M."/>
            <person name="Wada H."/>
            <person name="Kobayashi K."/>
            <person name="Saito M."/>
            <person name="Masuda T."/>
            <person name="Sasaki-Sekimoto Y."/>
            <person name="Mashiguchi K."/>
            <person name="Awai K."/>
            <person name="Shimojima M."/>
            <person name="Masuda S."/>
            <person name="Iwai M."/>
            <person name="Nobusawa T."/>
            <person name="Narise T."/>
            <person name="Kondo S."/>
            <person name="Saito H."/>
            <person name="Sato R."/>
            <person name="Murakawa M."/>
            <person name="Ihara Y."/>
            <person name="Oshima-Yamada Y."/>
            <person name="Ohtaka K."/>
            <person name="Satoh M."/>
            <person name="Sonobe K."/>
            <person name="Ishii M."/>
            <person name="Ohtani R."/>
            <person name="Kanamori-Sato M."/>
            <person name="Honoki R."/>
            <person name="Miyazaki D."/>
            <person name="Mochizuki H."/>
            <person name="Umetsu J."/>
            <person name="Higashi K."/>
            <person name="Shibata D."/>
            <person name="Kamiya Y."/>
            <person name="Sato N."/>
            <person name="Nakamura Y."/>
            <person name="Tabata S."/>
            <person name="Ida S."/>
            <person name="Kurokawa K."/>
            <person name="Ohta H."/>
        </authorList>
    </citation>
    <scope>NUCLEOTIDE SEQUENCE [LARGE SCALE GENOMIC DNA]</scope>
    <source>
        <strain evidence="2 3">NIES-2285</strain>
    </source>
</reference>
<evidence type="ECO:0000256" key="1">
    <source>
        <dbReference type="SAM" id="MobiDB-lite"/>
    </source>
</evidence>
<sequence>MYGPSRTVSGVADVDALSSSLKGLPVEAAFTQVTNYLRLHREQAKDFFRICFPVLLQRIFGFEDHPTGGPVAAPAPSAGGWLQQASIAGKEGEARALLTCLDPGAALFQSLLAVDRATSVRFVFPPARLPDWVRRLLASSQGAQLLAEQAPLFQGAIMQDAAGRFQVHLGLCQYFFFWYAYYVVCKDTATSRNTRQAQAQAAQGHFPARRLDPWPSLKLPGLPSPSAAPAAPYRDLLRRYLRHFLPYSAPAMLAPPPPASPLRQLSRLPSGTPEARTPQAASERAAPLSPGDILLHTLLTFWLRDGDPAPFSAADQRFLPAPYGGPAPFSYPPAGSDLLDCLLILVSYIDANPQLAALQAHPPPGPRGAARPTFERAFSGSFRSPLPGGPQPGFVAPPLPPASAALQRPLYRLILRALLTWPVQNGGLAKIEKLVDVWARHLQPWAAAAQQQQPPRHAGFHLQRAQSGEGGQAGQAPAPGYGVKWQGYVLASYAFYNPLVVHLLEWACRAGQADAAATARIVSKVVGALQSPPLVELLRKVEAAYAGHVAARHAPGQQADLCSSLEEQMRDWESGLVQPAPLLGGITPASAAPRLRLFAAKDDGGPRLLQGLVHRVQSEAPRGGAPAGSVKELAALASALLSAAGQEARGASPGGAGAQPQQRRDAPAGSAPAAGSEQSGGPSGRRRPPVGLQRHSWADAHYKGDWMRRPLESGEIGWLVRGLVRASDALNEALQLGPQAEARLGQATRGEAREGSTETRKAPEGDGDRGRGPGRAGESERGDGGGGQSGEGGEGRTAREGGADAGQAAQRTGGAEQTGDERRGYSDAVPLPVIAYQTWQEVRGWAAKVGRSAAGRAHRAALKRQWRVNLRPLGEVQSLVVLTLLLGLAWLLRQLVRAVSG</sequence>
<evidence type="ECO:0000313" key="2">
    <source>
        <dbReference type="EMBL" id="GAQ89595.1"/>
    </source>
</evidence>
<feature type="region of interest" description="Disordered" evidence="1">
    <location>
        <begin position="259"/>
        <end position="286"/>
    </location>
</feature>
<proteinExistence type="predicted"/>
<dbReference type="PANTHER" id="PTHR31801">
    <property type="entry name" value="ALTERED INHERITANCE OF MITOCHONDRIA PROTEIN 24, MITOCHONDRIAL"/>
    <property type="match status" value="1"/>
</dbReference>
<feature type="compositionally biased region" description="Low complexity" evidence="1">
    <location>
        <begin position="667"/>
        <end position="680"/>
    </location>
</feature>
<protein>
    <recommendedName>
        <fullName evidence="4">Sphingomyelin phosphodiesterase 4</fullName>
    </recommendedName>
</protein>
<accession>A0A1Y1IFD2</accession>
<feature type="region of interest" description="Disordered" evidence="1">
    <location>
        <begin position="646"/>
        <end position="691"/>
    </location>
</feature>
<keyword evidence="3" id="KW-1185">Reference proteome</keyword>
<gene>
    <name evidence="2" type="ORF">KFL_005400050</name>
</gene>
<dbReference type="OMA" id="ECNLYLR"/>
<dbReference type="PANTHER" id="PTHR31801:SF1">
    <property type="entry name" value="SPHINGOMYELIN PHOSPHODIESTERASE"/>
    <property type="match status" value="1"/>
</dbReference>
<dbReference type="EMBL" id="DF237489">
    <property type="protein sequence ID" value="GAQ89595.1"/>
    <property type="molecule type" value="Genomic_DNA"/>
</dbReference>
<name>A0A1Y1IFD2_KLENI</name>
<evidence type="ECO:0000313" key="3">
    <source>
        <dbReference type="Proteomes" id="UP000054558"/>
    </source>
</evidence>
<feature type="compositionally biased region" description="Basic and acidic residues" evidence="1">
    <location>
        <begin position="750"/>
        <end position="783"/>
    </location>
</feature>
<feature type="compositionally biased region" description="Basic and acidic residues" evidence="1">
    <location>
        <begin position="793"/>
        <end position="802"/>
    </location>
</feature>